<gene>
    <name evidence="1" type="ORF">C9J47_05515</name>
</gene>
<comment type="caution">
    <text evidence="1">The sequence shown here is derived from an EMBL/GenBank/DDBJ whole genome shotgun (WGS) entry which is preliminary data.</text>
</comment>
<organism evidence="1 2">
    <name type="scientific">Photobacterium indicum</name>
    <dbReference type="NCBI Taxonomy" id="81447"/>
    <lineage>
        <taxon>Bacteria</taxon>
        <taxon>Pseudomonadati</taxon>
        <taxon>Pseudomonadota</taxon>
        <taxon>Gammaproteobacteria</taxon>
        <taxon>Vibrionales</taxon>
        <taxon>Vibrionaceae</taxon>
        <taxon>Photobacterium</taxon>
    </lineage>
</organism>
<dbReference type="Proteomes" id="UP000241803">
    <property type="component" value="Unassembled WGS sequence"/>
</dbReference>
<name>A0A2T3LF51_9GAMM</name>
<dbReference type="EMBL" id="PYOC01000001">
    <property type="protein sequence ID" value="PSV50007.1"/>
    <property type="molecule type" value="Genomic_DNA"/>
</dbReference>
<sequence>MKKGEINEFDYSVTQRVRITAPIEIEVRGGGKIMTLVIAGQRVDVFKGMCIHLLKAQREYEKSAF</sequence>
<evidence type="ECO:0000313" key="2">
    <source>
        <dbReference type="Proteomes" id="UP000241803"/>
    </source>
</evidence>
<evidence type="ECO:0000313" key="1">
    <source>
        <dbReference type="EMBL" id="PSV50007.1"/>
    </source>
</evidence>
<dbReference type="RefSeq" id="WP_107252591.1">
    <property type="nucleotide sequence ID" value="NZ_PYOC01000001.1"/>
</dbReference>
<proteinExistence type="predicted"/>
<protein>
    <submittedName>
        <fullName evidence="1">Uncharacterized protein</fullName>
    </submittedName>
</protein>
<keyword evidence="2" id="KW-1185">Reference proteome</keyword>
<dbReference type="AlphaFoldDB" id="A0A2T3LF51"/>
<reference evidence="1 2" key="1">
    <citation type="submission" date="2018-03" db="EMBL/GenBank/DDBJ databases">
        <title>Whole genome sequencing of Histamine producing bacteria.</title>
        <authorList>
            <person name="Butler K."/>
        </authorList>
    </citation>
    <scope>NUCLEOTIDE SEQUENCE [LARGE SCALE GENOMIC DNA]</scope>
    <source>
        <strain evidence="1 2">ATCC 19614</strain>
    </source>
</reference>
<accession>A0A2T3LF51</accession>